<keyword evidence="2 4" id="KW-0238">DNA-binding</keyword>
<evidence type="ECO:0000256" key="1">
    <source>
        <dbReference type="ARBA" id="ARBA00023015"/>
    </source>
</evidence>
<dbReference type="KEGG" id="fri:FraEuI1c_3066"/>
<keyword evidence="3" id="KW-0804">Transcription</keyword>
<feature type="DNA-binding region" description="H-T-H motif" evidence="4">
    <location>
        <begin position="31"/>
        <end position="50"/>
    </location>
</feature>
<evidence type="ECO:0000256" key="3">
    <source>
        <dbReference type="ARBA" id="ARBA00023163"/>
    </source>
</evidence>
<dbReference type="eggNOG" id="COG1309">
    <property type="taxonomic scope" value="Bacteria"/>
</dbReference>
<dbReference type="Gene3D" id="1.10.357.10">
    <property type="entry name" value="Tetracycline Repressor, domain 2"/>
    <property type="match status" value="1"/>
</dbReference>
<evidence type="ECO:0000313" key="8">
    <source>
        <dbReference type="Proteomes" id="UP000002484"/>
    </source>
</evidence>
<protein>
    <submittedName>
        <fullName evidence="7">Regulatory protein TetR</fullName>
    </submittedName>
</protein>
<dbReference type="GO" id="GO:0003700">
    <property type="term" value="F:DNA-binding transcription factor activity"/>
    <property type="evidence" value="ECO:0007669"/>
    <property type="project" value="TreeGrafter"/>
</dbReference>
<evidence type="ECO:0000259" key="6">
    <source>
        <dbReference type="PROSITE" id="PS50977"/>
    </source>
</evidence>
<dbReference type="Proteomes" id="UP000002484">
    <property type="component" value="Chromosome"/>
</dbReference>
<dbReference type="RefSeq" id="WP_013424207.1">
    <property type="nucleotide sequence ID" value="NC_014666.1"/>
</dbReference>
<sequence>MDGRNARGARNRKAIVDATLTLVAERGALPTAHEIAQRAGLAPRSVFHHFPSLEALLAEAARSRADLWRSLLTPPEPGRSLAERLAAALGQRAELFEQISAVRRVAVRLESSSPLLAELLDDSRGVLRRHLRRALNPELSAVGQPGAAGIETAASWEMWDLLRRDLPVDAARAALTALIEPLLTRASGTAPSNAPPSSTLPPGAPPSSTEQSSTLPSGSRVSRAPASKEH</sequence>
<dbReference type="InterPro" id="IPR001647">
    <property type="entry name" value="HTH_TetR"/>
</dbReference>
<dbReference type="InParanoid" id="E3JBR9"/>
<evidence type="ECO:0000313" key="7">
    <source>
        <dbReference type="EMBL" id="ADP81089.1"/>
    </source>
</evidence>
<name>E3JBR9_PSEI1</name>
<dbReference type="HOGENOM" id="CLU_097157_2_0_11"/>
<dbReference type="InterPro" id="IPR050109">
    <property type="entry name" value="HTH-type_TetR-like_transc_reg"/>
</dbReference>
<dbReference type="Pfam" id="PF00440">
    <property type="entry name" value="TetR_N"/>
    <property type="match status" value="1"/>
</dbReference>
<feature type="region of interest" description="Disordered" evidence="5">
    <location>
        <begin position="184"/>
        <end position="230"/>
    </location>
</feature>
<dbReference type="PROSITE" id="PS50977">
    <property type="entry name" value="HTH_TETR_2"/>
    <property type="match status" value="1"/>
</dbReference>
<dbReference type="STRING" id="298654.FraEuI1c_3066"/>
<dbReference type="PRINTS" id="PR00455">
    <property type="entry name" value="HTHTETR"/>
</dbReference>
<evidence type="ECO:0000256" key="5">
    <source>
        <dbReference type="SAM" id="MobiDB-lite"/>
    </source>
</evidence>
<dbReference type="GO" id="GO:0000976">
    <property type="term" value="F:transcription cis-regulatory region binding"/>
    <property type="evidence" value="ECO:0007669"/>
    <property type="project" value="TreeGrafter"/>
</dbReference>
<dbReference type="InterPro" id="IPR009057">
    <property type="entry name" value="Homeodomain-like_sf"/>
</dbReference>
<dbReference type="EMBL" id="CP002299">
    <property type="protein sequence ID" value="ADP81089.1"/>
    <property type="molecule type" value="Genomic_DNA"/>
</dbReference>
<keyword evidence="1" id="KW-0805">Transcription regulation</keyword>
<gene>
    <name evidence="7" type="ordered locus">FraEuI1c_3066</name>
</gene>
<accession>E3JBR9</accession>
<reference evidence="7 8" key="1">
    <citation type="submission" date="2010-10" db="EMBL/GenBank/DDBJ databases">
        <title>Complete sequence of Frankia sp. EuI1c.</title>
        <authorList>
            <consortium name="US DOE Joint Genome Institute"/>
            <person name="Lucas S."/>
            <person name="Copeland A."/>
            <person name="Lapidus A."/>
            <person name="Cheng J.-F."/>
            <person name="Bruce D."/>
            <person name="Goodwin L."/>
            <person name="Pitluck S."/>
            <person name="Chertkov O."/>
            <person name="Detter J.C."/>
            <person name="Han C."/>
            <person name="Tapia R."/>
            <person name="Land M."/>
            <person name="Hauser L."/>
            <person name="Jeffries C."/>
            <person name="Kyrpides N."/>
            <person name="Ivanova N."/>
            <person name="Mikhailova N."/>
            <person name="Beauchemin N."/>
            <person name="Sen A."/>
            <person name="Sur S.A."/>
            <person name="Gtari M."/>
            <person name="Wall L."/>
            <person name="Tisa L."/>
            <person name="Woyke T."/>
        </authorList>
    </citation>
    <scope>NUCLEOTIDE SEQUENCE [LARGE SCALE GENOMIC DNA]</scope>
    <source>
        <strain evidence="8">DSM 45817 / CECT 9037 / EuI1c</strain>
    </source>
</reference>
<keyword evidence="8" id="KW-1185">Reference proteome</keyword>
<dbReference type="PANTHER" id="PTHR30055">
    <property type="entry name" value="HTH-TYPE TRANSCRIPTIONAL REGULATOR RUTR"/>
    <property type="match status" value="1"/>
</dbReference>
<evidence type="ECO:0000256" key="4">
    <source>
        <dbReference type="PROSITE-ProRule" id="PRU00335"/>
    </source>
</evidence>
<dbReference type="AlphaFoldDB" id="E3JBR9"/>
<proteinExistence type="predicted"/>
<feature type="domain" description="HTH tetR-type" evidence="6">
    <location>
        <begin position="9"/>
        <end position="68"/>
    </location>
</feature>
<dbReference type="PANTHER" id="PTHR30055:SF234">
    <property type="entry name" value="HTH-TYPE TRANSCRIPTIONAL REGULATOR BETI"/>
    <property type="match status" value="1"/>
</dbReference>
<evidence type="ECO:0000256" key="2">
    <source>
        <dbReference type="ARBA" id="ARBA00023125"/>
    </source>
</evidence>
<feature type="compositionally biased region" description="Polar residues" evidence="5">
    <location>
        <begin position="210"/>
        <end position="220"/>
    </location>
</feature>
<dbReference type="SUPFAM" id="SSF46689">
    <property type="entry name" value="Homeodomain-like"/>
    <property type="match status" value="1"/>
</dbReference>
<organism evidence="7 8">
    <name type="scientific">Pseudofrankia inefficax (strain DSM 45817 / CECT 9037 / DDB 130130 / EuI1c)</name>
    <name type="common">Frankia inefficax</name>
    <dbReference type="NCBI Taxonomy" id="298654"/>
    <lineage>
        <taxon>Bacteria</taxon>
        <taxon>Bacillati</taxon>
        <taxon>Actinomycetota</taxon>
        <taxon>Actinomycetes</taxon>
        <taxon>Frankiales</taxon>
        <taxon>Frankiaceae</taxon>
        <taxon>Pseudofrankia</taxon>
    </lineage>
</organism>